<feature type="region of interest" description="Disordered" evidence="1">
    <location>
        <begin position="108"/>
        <end position="127"/>
    </location>
</feature>
<dbReference type="Proteomes" id="UP001148018">
    <property type="component" value="Unassembled WGS sequence"/>
</dbReference>
<comment type="caution">
    <text evidence="3">The sequence shown here is derived from an EMBL/GenBank/DDBJ whole genome shotgun (WGS) entry which is preliminary data.</text>
</comment>
<keyword evidence="2" id="KW-0812">Transmembrane</keyword>
<name>A0A9Q0EU67_9TELE</name>
<evidence type="ECO:0000313" key="4">
    <source>
        <dbReference type="Proteomes" id="UP001148018"/>
    </source>
</evidence>
<evidence type="ECO:0000256" key="1">
    <source>
        <dbReference type="SAM" id="MobiDB-lite"/>
    </source>
</evidence>
<proteinExistence type="predicted"/>
<keyword evidence="4" id="KW-1185">Reference proteome</keyword>
<dbReference type="AlphaFoldDB" id="A0A9Q0EU67"/>
<keyword evidence="2" id="KW-1133">Transmembrane helix</keyword>
<organism evidence="3 4">
    <name type="scientific">Muraenolepis orangiensis</name>
    <name type="common">Patagonian moray cod</name>
    <dbReference type="NCBI Taxonomy" id="630683"/>
    <lineage>
        <taxon>Eukaryota</taxon>
        <taxon>Metazoa</taxon>
        <taxon>Chordata</taxon>
        <taxon>Craniata</taxon>
        <taxon>Vertebrata</taxon>
        <taxon>Euteleostomi</taxon>
        <taxon>Actinopterygii</taxon>
        <taxon>Neopterygii</taxon>
        <taxon>Teleostei</taxon>
        <taxon>Neoteleostei</taxon>
        <taxon>Acanthomorphata</taxon>
        <taxon>Zeiogadaria</taxon>
        <taxon>Gadariae</taxon>
        <taxon>Gadiformes</taxon>
        <taxon>Muraenolepidoidei</taxon>
        <taxon>Muraenolepididae</taxon>
        <taxon>Muraenolepis</taxon>
    </lineage>
</organism>
<evidence type="ECO:0000256" key="2">
    <source>
        <dbReference type="SAM" id="Phobius"/>
    </source>
</evidence>
<reference evidence="3" key="1">
    <citation type="submission" date="2022-07" db="EMBL/GenBank/DDBJ databases">
        <title>Chromosome-level genome of Muraenolepis orangiensis.</title>
        <authorList>
            <person name="Kim J."/>
        </authorList>
    </citation>
    <scope>NUCLEOTIDE SEQUENCE</scope>
    <source>
        <strain evidence="3">KU_S4_2022</strain>
        <tissue evidence="3">Muscle</tissue>
    </source>
</reference>
<feature type="transmembrane region" description="Helical" evidence="2">
    <location>
        <begin position="159"/>
        <end position="181"/>
    </location>
</feature>
<evidence type="ECO:0000313" key="3">
    <source>
        <dbReference type="EMBL" id="KAJ3613529.1"/>
    </source>
</evidence>
<dbReference type="EMBL" id="JANIIK010000035">
    <property type="protein sequence ID" value="KAJ3613529.1"/>
    <property type="molecule type" value="Genomic_DNA"/>
</dbReference>
<keyword evidence="2" id="KW-0472">Membrane</keyword>
<sequence>MEAAEVRLMLNNLQTCSSDLLIRPAHQTCSSDLLIRPAHQTCSSDLLIRPAHQTCSGNLNEEEQHKSLGYQHSNTGFNPGINPGAVWRNGAMLGQGTTVNTSLDLPSLQSTQLSPRRPPGNHPRGHLEDIVSEDERLGSEPTAKTIHPFLLPYPPLPDVFHSVCAIGFFLPAHFCFLALGLPHSPSARVRAMMDGPWGAAPTGTPTPIRAALLPNHRAPDSAPLGTSPPFAGTG</sequence>
<accession>A0A9Q0EU67</accession>
<protein>
    <submittedName>
        <fullName evidence="3">Uncharacterized protein</fullName>
    </submittedName>
</protein>
<gene>
    <name evidence="3" type="ORF">NHX12_019776</name>
</gene>